<dbReference type="Gene3D" id="3.40.970.10">
    <property type="entry name" value="Ribonuclease H1, N-terminal domain"/>
    <property type="match status" value="1"/>
</dbReference>
<dbReference type="Pfam" id="PF01693">
    <property type="entry name" value="Cauli_VI"/>
    <property type="match status" value="1"/>
</dbReference>
<dbReference type="OrthoDB" id="3254429at2759"/>
<dbReference type="InterPro" id="IPR011320">
    <property type="entry name" value="RNase_H1_N"/>
</dbReference>
<dbReference type="AlphaFoldDB" id="A0A0C3RYN6"/>
<dbReference type="InterPro" id="IPR037056">
    <property type="entry name" value="RNase_H1_N_sf"/>
</dbReference>
<evidence type="ECO:0000259" key="2">
    <source>
        <dbReference type="Pfam" id="PF01693"/>
    </source>
</evidence>
<accession>A0A0C3RYN6</accession>
<feature type="region of interest" description="Disordered" evidence="1">
    <location>
        <begin position="93"/>
        <end position="148"/>
    </location>
</feature>
<protein>
    <recommendedName>
        <fullName evidence="2">Ribonuclease H1 N-terminal domain-containing protein</fullName>
    </recommendedName>
</protein>
<sequence>MSRAMPSRGHVHGLTAADVPPECDMTILPHGDISRWDGKKVYVVWNGFKRGLFWCWDDAGKSVNFFKGARHKWYHGLNAARIAYFMGDDEDRGDPTLNTSAPEDTLADSSVRPAEQYDRCSTPKPREPAPHAAPHGVPSPPDSRADDSEYFSFKSRTAASTVSSSRESRTSSTSRTMSGYDDVEVVSISSSDEDDTWAYIVVRGRRPGVYSDRRTALSNLGKSSKRSLRTAPTVEGANAAFVRYYMADQVVQLSK</sequence>
<evidence type="ECO:0000313" key="4">
    <source>
        <dbReference type="Proteomes" id="UP000053257"/>
    </source>
</evidence>
<gene>
    <name evidence="3" type="ORF">PHLGIDRAFT_123424</name>
</gene>
<name>A0A0C3RYN6_PHLG1</name>
<feature type="domain" description="Ribonuclease H1 N-terminal" evidence="2">
    <location>
        <begin position="40"/>
        <end position="80"/>
    </location>
</feature>
<evidence type="ECO:0000256" key="1">
    <source>
        <dbReference type="SAM" id="MobiDB-lite"/>
    </source>
</evidence>
<proteinExistence type="predicted"/>
<dbReference type="Proteomes" id="UP000053257">
    <property type="component" value="Unassembled WGS sequence"/>
</dbReference>
<dbReference type="HOGENOM" id="CLU_1090339_0_0_1"/>
<keyword evidence="4" id="KW-1185">Reference proteome</keyword>
<evidence type="ECO:0000313" key="3">
    <source>
        <dbReference type="EMBL" id="KIP01352.1"/>
    </source>
</evidence>
<dbReference type="EMBL" id="KN840812">
    <property type="protein sequence ID" value="KIP01352.1"/>
    <property type="molecule type" value="Genomic_DNA"/>
</dbReference>
<reference evidence="3 4" key="1">
    <citation type="journal article" date="2014" name="PLoS Genet.">
        <title>Analysis of the Phlebiopsis gigantea genome, transcriptome and secretome provides insight into its pioneer colonization strategies of wood.</title>
        <authorList>
            <person name="Hori C."/>
            <person name="Ishida T."/>
            <person name="Igarashi K."/>
            <person name="Samejima M."/>
            <person name="Suzuki H."/>
            <person name="Master E."/>
            <person name="Ferreira P."/>
            <person name="Ruiz-Duenas F.J."/>
            <person name="Held B."/>
            <person name="Canessa P."/>
            <person name="Larrondo L.F."/>
            <person name="Schmoll M."/>
            <person name="Druzhinina I.S."/>
            <person name="Kubicek C.P."/>
            <person name="Gaskell J.A."/>
            <person name="Kersten P."/>
            <person name="St John F."/>
            <person name="Glasner J."/>
            <person name="Sabat G."/>
            <person name="Splinter BonDurant S."/>
            <person name="Syed K."/>
            <person name="Yadav J."/>
            <person name="Mgbeahuruike A.C."/>
            <person name="Kovalchuk A."/>
            <person name="Asiegbu F.O."/>
            <person name="Lackner G."/>
            <person name="Hoffmeister D."/>
            <person name="Rencoret J."/>
            <person name="Gutierrez A."/>
            <person name="Sun H."/>
            <person name="Lindquist E."/>
            <person name="Barry K."/>
            <person name="Riley R."/>
            <person name="Grigoriev I.V."/>
            <person name="Henrissat B."/>
            <person name="Kues U."/>
            <person name="Berka R.M."/>
            <person name="Martinez A.T."/>
            <person name="Covert S.F."/>
            <person name="Blanchette R.A."/>
            <person name="Cullen D."/>
        </authorList>
    </citation>
    <scope>NUCLEOTIDE SEQUENCE [LARGE SCALE GENOMIC DNA]</scope>
    <source>
        <strain evidence="3 4">11061_1 CR5-6</strain>
    </source>
</reference>
<dbReference type="InterPro" id="IPR009027">
    <property type="entry name" value="Ribosomal_bL9/RNase_H1_N"/>
</dbReference>
<organism evidence="3 4">
    <name type="scientific">Phlebiopsis gigantea (strain 11061_1 CR5-6)</name>
    <name type="common">White-rot fungus</name>
    <name type="synonym">Peniophora gigantea</name>
    <dbReference type="NCBI Taxonomy" id="745531"/>
    <lineage>
        <taxon>Eukaryota</taxon>
        <taxon>Fungi</taxon>
        <taxon>Dikarya</taxon>
        <taxon>Basidiomycota</taxon>
        <taxon>Agaricomycotina</taxon>
        <taxon>Agaricomycetes</taxon>
        <taxon>Polyporales</taxon>
        <taxon>Phanerochaetaceae</taxon>
        <taxon>Phlebiopsis</taxon>
    </lineage>
</organism>
<dbReference type="SUPFAM" id="SSF55658">
    <property type="entry name" value="L9 N-domain-like"/>
    <property type="match status" value="1"/>
</dbReference>